<dbReference type="Pfam" id="PF04932">
    <property type="entry name" value="Wzy_C"/>
    <property type="match status" value="1"/>
</dbReference>
<comment type="caution">
    <text evidence="7">The sequence shown here is derived from an EMBL/GenBank/DDBJ whole genome shotgun (WGS) entry which is preliminary data.</text>
</comment>
<evidence type="ECO:0000256" key="5">
    <source>
        <dbReference type="SAM" id="Phobius"/>
    </source>
</evidence>
<proteinExistence type="predicted"/>
<feature type="transmembrane region" description="Helical" evidence="5">
    <location>
        <begin position="39"/>
        <end position="56"/>
    </location>
</feature>
<feature type="transmembrane region" description="Helical" evidence="5">
    <location>
        <begin position="231"/>
        <end position="252"/>
    </location>
</feature>
<keyword evidence="4 5" id="KW-0472">Membrane</keyword>
<dbReference type="PANTHER" id="PTHR37422">
    <property type="entry name" value="TEICHURONIC ACID BIOSYNTHESIS PROTEIN TUAE"/>
    <property type="match status" value="1"/>
</dbReference>
<evidence type="ECO:0000313" key="7">
    <source>
        <dbReference type="EMBL" id="RXH54191.1"/>
    </source>
</evidence>
<feature type="transmembrane region" description="Helical" evidence="5">
    <location>
        <begin position="100"/>
        <end position="117"/>
    </location>
</feature>
<evidence type="ECO:0000256" key="3">
    <source>
        <dbReference type="ARBA" id="ARBA00022989"/>
    </source>
</evidence>
<reference evidence="8" key="2">
    <citation type="submission" date="2019-02" db="EMBL/GenBank/DDBJ databases">
        <title>Granulicella sibirica sp. nov., a psychrotolerant acidobacterium isolated from an organic soil layer in forested tundra, West Siberia.</title>
        <authorList>
            <person name="Oshkin I.Y."/>
            <person name="Kulichevskaya I.S."/>
            <person name="Rijpstra W.I.C."/>
            <person name="Sinninghe Damste J.S."/>
            <person name="Rakitin A.L."/>
            <person name="Ravin N.V."/>
            <person name="Dedysh S.N."/>
        </authorList>
    </citation>
    <scope>NUCLEOTIDE SEQUENCE [LARGE SCALE GENOMIC DNA]</scope>
    <source>
        <strain evidence="8">AF10</strain>
    </source>
</reference>
<sequence>MAETSQPASGTAKTIGFFLGFRMIVLVVGTRAFGLDPQLSIGLTLGLNFLCLVFAAMGRTDDAGARNLLRLGPIRWAVLFLAFTGTSLSWTVAVSPSAALVYWCAMVADACMVTLVLRQGPPRQQGISIMQGFIAGACCVAVVAWLLPEQSDLRLGDEELLGPNQIGFLCAFALFFTLFLIRERAGRYKPAAAFLAMTLLRSLSKTSILACLAALSWLLVRDRSLHRNTKVALTLLVVAVFLLFSPLLSAYIDVYSNLGNQSITLSGRLSIWAYVLNEALDLPWTGHGFHSMWKVIPPMNGDFEPRHAHNEILQQFYAYGVAGLGLLVGIYSSFYRQIRKLNNPSMKAFLSALLLFILIRGLTDTEVFDLSLPMWAVILWSVLMRGTDEQFDARTPVSPSFQLSEARIVTG</sequence>
<feature type="transmembrane region" description="Helical" evidence="5">
    <location>
        <begin position="129"/>
        <end position="148"/>
    </location>
</feature>
<feature type="transmembrane region" description="Helical" evidence="5">
    <location>
        <begin position="316"/>
        <end position="334"/>
    </location>
</feature>
<feature type="domain" description="O-antigen ligase-related" evidence="6">
    <location>
        <begin position="191"/>
        <end position="327"/>
    </location>
</feature>
<accession>A0A4Q0SYC9</accession>
<dbReference type="AlphaFoldDB" id="A0A4Q0SYC9"/>
<dbReference type="EMBL" id="RDSM01000005">
    <property type="protein sequence ID" value="RXH54191.1"/>
    <property type="molecule type" value="Genomic_DNA"/>
</dbReference>
<reference evidence="7 8" key="1">
    <citation type="submission" date="2018-11" db="EMBL/GenBank/DDBJ databases">
        <authorList>
            <person name="Mardanov A.V."/>
            <person name="Ravin N.V."/>
            <person name="Dedysh S.N."/>
        </authorList>
    </citation>
    <scope>NUCLEOTIDE SEQUENCE [LARGE SCALE GENOMIC DNA]</scope>
    <source>
        <strain evidence="7 8">AF10</strain>
    </source>
</reference>
<dbReference type="InterPro" id="IPR007016">
    <property type="entry name" value="O-antigen_ligase-rel_domated"/>
</dbReference>
<evidence type="ECO:0000313" key="8">
    <source>
        <dbReference type="Proteomes" id="UP000289437"/>
    </source>
</evidence>
<keyword evidence="2 5" id="KW-0812">Transmembrane</keyword>
<dbReference type="InterPro" id="IPR051533">
    <property type="entry name" value="WaaL-like"/>
</dbReference>
<evidence type="ECO:0000256" key="4">
    <source>
        <dbReference type="ARBA" id="ARBA00023136"/>
    </source>
</evidence>
<evidence type="ECO:0000256" key="2">
    <source>
        <dbReference type="ARBA" id="ARBA00022692"/>
    </source>
</evidence>
<organism evidence="7 8">
    <name type="scientific">Granulicella sibirica</name>
    <dbReference type="NCBI Taxonomy" id="2479048"/>
    <lineage>
        <taxon>Bacteria</taxon>
        <taxon>Pseudomonadati</taxon>
        <taxon>Acidobacteriota</taxon>
        <taxon>Terriglobia</taxon>
        <taxon>Terriglobales</taxon>
        <taxon>Acidobacteriaceae</taxon>
        <taxon>Granulicella</taxon>
    </lineage>
</organism>
<dbReference type="Proteomes" id="UP000289437">
    <property type="component" value="Unassembled WGS sequence"/>
</dbReference>
<comment type="subcellular location">
    <subcellularLocation>
        <location evidence="1">Membrane</location>
        <topology evidence="1">Multi-pass membrane protein</topology>
    </subcellularLocation>
</comment>
<feature type="transmembrane region" description="Helical" evidence="5">
    <location>
        <begin position="12"/>
        <end position="33"/>
    </location>
</feature>
<feature type="transmembrane region" description="Helical" evidence="5">
    <location>
        <begin position="76"/>
        <end position="94"/>
    </location>
</feature>
<gene>
    <name evidence="7" type="ORF">GRAN_4842</name>
</gene>
<evidence type="ECO:0000259" key="6">
    <source>
        <dbReference type="Pfam" id="PF04932"/>
    </source>
</evidence>
<protein>
    <recommendedName>
        <fullName evidence="6">O-antigen ligase-related domain-containing protein</fullName>
    </recommendedName>
</protein>
<name>A0A4Q0SYC9_9BACT</name>
<dbReference type="OrthoDB" id="4391260at2"/>
<feature type="transmembrane region" description="Helical" evidence="5">
    <location>
        <begin position="346"/>
        <end position="363"/>
    </location>
</feature>
<keyword evidence="3 5" id="KW-1133">Transmembrane helix</keyword>
<evidence type="ECO:0000256" key="1">
    <source>
        <dbReference type="ARBA" id="ARBA00004141"/>
    </source>
</evidence>
<dbReference type="GO" id="GO:0016020">
    <property type="term" value="C:membrane"/>
    <property type="evidence" value="ECO:0007669"/>
    <property type="project" value="UniProtKB-SubCell"/>
</dbReference>
<feature type="transmembrane region" description="Helical" evidence="5">
    <location>
        <begin position="193"/>
        <end position="219"/>
    </location>
</feature>
<dbReference type="PANTHER" id="PTHR37422:SF13">
    <property type="entry name" value="LIPOPOLYSACCHARIDE BIOSYNTHESIS PROTEIN PA4999-RELATED"/>
    <property type="match status" value="1"/>
</dbReference>
<feature type="transmembrane region" description="Helical" evidence="5">
    <location>
        <begin position="160"/>
        <end position="181"/>
    </location>
</feature>
<dbReference type="RefSeq" id="WP_128915431.1">
    <property type="nucleotide sequence ID" value="NZ_RDSM01000005.1"/>
</dbReference>
<keyword evidence="8" id="KW-1185">Reference proteome</keyword>